<dbReference type="InterPro" id="IPR046373">
    <property type="entry name" value="Acyl-CoA_Oxase/DH_mid-dom_sf"/>
</dbReference>
<dbReference type="SUPFAM" id="SSF47203">
    <property type="entry name" value="Acyl-CoA dehydrogenase C-terminal domain-like"/>
    <property type="match status" value="1"/>
</dbReference>
<dbReference type="InterPro" id="IPR037069">
    <property type="entry name" value="AcylCoA_DH/ox_N_sf"/>
</dbReference>
<evidence type="ECO:0000313" key="11">
    <source>
        <dbReference type="Proteomes" id="UP000075787"/>
    </source>
</evidence>
<protein>
    <recommendedName>
        <fullName evidence="12">Pimeloyl-CoA dehydrogenase small subunit</fullName>
    </recommendedName>
</protein>
<feature type="domain" description="Acyl-CoA dehydrogenase/oxidase N-terminal" evidence="9">
    <location>
        <begin position="6"/>
        <end position="117"/>
    </location>
</feature>
<sequence length="382" mass="40513">MDFSLSDEQQLLVESVERFVRNEYTFDARRKLAESEDGISAKNWGTLAEMGLLAVMVPEDQGGIGGSMVDAALILEKLGAGLVLEPFMPTAVLGVHALTAGARGDVRDTLLGQVAEGALKFGFAHYEPRGRYARTRVTTRAERSGEGFTLSGVKAVVRNAQHADKLIVSARTAGGERDALGITLFLVDAGAAGVSLKSYMTVDGGRAADVTFEGVQVGPEAVLGEVDGGAALLSDLLDHGAVAVSAEAVGAMKALHMLTVDYLKTREQFGVAIANFQVLQHAAVDMMNHMEQSRSLAYAAAMALAEEDDATARARAAAACKAHTSRSGRLVGQAAIQLHGGIGMTEEYAAGHYFKRLTMIEGEFGDHDHHLDRMVAMIRRAA</sequence>
<evidence type="ECO:0000256" key="1">
    <source>
        <dbReference type="ARBA" id="ARBA00001974"/>
    </source>
</evidence>
<keyword evidence="5 6" id="KW-0560">Oxidoreductase</keyword>
<dbReference type="Gene3D" id="2.40.110.10">
    <property type="entry name" value="Butyryl-CoA Dehydrogenase, subunit A, domain 2"/>
    <property type="match status" value="1"/>
</dbReference>
<evidence type="ECO:0000259" key="9">
    <source>
        <dbReference type="Pfam" id="PF02771"/>
    </source>
</evidence>
<dbReference type="InterPro" id="IPR013786">
    <property type="entry name" value="AcylCoA_DH/ox_N"/>
</dbReference>
<dbReference type="CDD" id="cd00567">
    <property type="entry name" value="ACAD"/>
    <property type="match status" value="1"/>
</dbReference>
<evidence type="ECO:0000256" key="4">
    <source>
        <dbReference type="ARBA" id="ARBA00022827"/>
    </source>
</evidence>
<dbReference type="InterPro" id="IPR009075">
    <property type="entry name" value="AcylCo_DH/oxidase_C"/>
</dbReference>
<evidence type="ECO:0000256" key="5">
    <source>
        <dbReference type="ARBA" id="ARBA00023002"/>
    </source>
</evidence>
<evidence type="ECO:0000256" key="3">
    <source>
        <dbReference type="ARBA" id="ARBA00022630"/>
    </source>
</evidence>
<proteinExistence type="inferred from homology"/>
<dbReference type="Proteomes" id="UP000075787">
    <property type="component" value="Unassembled WGS sequence"/>
</dbReference>
<dbReference type="Gene3D" id="1.20.140.10">
    <property type="entry name" value="Butyryl-CoA Dehydrogenase, subunit A, domain 3"/>
    <property type="match status" value="1"/>
</dbReference>
<organism evidence="10 11">
    <name type="scientific">Tistrella mobilis</name>
    <dbReference type="NCBI Taxonomy" id="171437"/>
    <lineage>
        <taxon>Bacteria</taxon>
        <taxon>Pseudomonadati</taxon>
        <taxon>Pseudomonadota</taxon>
        <taxon>Alphaproteobacteria</taxon>
        <taxon>Geminicoccales</taxon>
        <taxon>Geminicoccaceae</taxon>
        <taxon>Tistrella</taxon>
    </lineage>
</organism>
<dbReference type="GO" id="GO:0003995">
    <property type="term" value="F:acyl-CoA dehydrogenase activity"/>
    <property type="evidence" value="ECO:0007669"/>
    <property type="project" value="TreeGrafter"/>
</dbReference>
<name>A0A162JTK3_9PROT</name>
<dbReference type="Pfam" id="PF00441">
    <property type="entry name" value="Acyl-CoA_dh_1"/>
    <property type="match status" value="1"/>
</dbReference>
<reference evidence="10 11" key="1">
    <citation type="submission" date="2015-12" db="EMBL/GenBank/DDBJ databases">
        <title>Genome sequence of Tistrella mobilis MCCC 1A02139.</title>
        <authorList>
            <person name="Lu L."/>
            <person name="Lai Q."/>
            <person name="Shao Z."/>
            <person name="Qian P."/>
        </authorList>
    </citation>
    <scope>NUCLEOTIDE SEQUENCE [LARGE SCALE GENOMIC DNA]</scope>
    <source>
        <strain evidence="10 11">MCCC 1A02139</strain>
    </source>
</reference>
<dbReference type="GeneID" id="97240445"/>
<comment type="similarity">
    <text evidence="2 6">Belongs to the acyl-CoA dehydrogenase family.</text>
</comment>
<dbReference type="InterPro" id="IPR006091">
    <property type="entry name" value="Acyl-CoA_Oxase/DH_mid-dom"/>
</dbReference>
<dbReference type="RefSeq" id="WP_062769250.1">
    <property type="nucleotide sequence ID" value="NZ_CP121045.1"/>
</dbReference>
<dbReference type="PANTHER" id="PTHR43884:SF20">
    <property type="entry name" value="ACYL-COA DEHYDROGENASE FADE28"/>
    <property type="match status" value="1"/>
</dbReference>
<dbReference type="InterPro" id="IPR036250">
    <property type="entry name" value="AcylCo_DH-like_C"/>
</dbReference>
<comment type="caution">
    <text evidence="10">The sequence shown here is derived from an EMBL/GenBank/DDBJ whole genome shotgun (WGS) entry which is preliminary data.</text>
</comment>
<feature type="domain" description="Acyl-CoA dehydrogenase/oxidase C-terminal" evidence="7">
    <location>
        <begin position="228"/>
        <end position="366"/>
    </location>
</feature>
<dbReference type="AlphaFoldDB" id="A0A162JTK3"/>
<evidence type="ECO:0000256" key="2">
    <source>
        <dbReference type="ARBA" id="ARBA00009347"/>
    </source>
</evidence>
<dbReference type="Gene3D" id="1.10.540.10">
    <property type="entry name" value="Acyl-CoA dehydrogenase/oxidase, N-terminal domain"/>
    <property type="match status" value="1"/>
</dbReference>
<feature type="domain" description="Acyl-CoA oxidase/dehydrogenase middle" evidence="8">
    <location>
        <begin position="127"/>
        <end position="213"/>
    </location>
</feature>
<dbReference type="PANTHER" id="PTHR43884">
    <property type="entry name" value="ACYL-COA DEHYDROGENASE"/>
    <property type="match status" value="1"/>
</dbReference>
<dbReference type="SUPFAM" id="SSF56645">
    <property type="entry name" value="Acyl-CoA dehydrogenase NM domain-like"/>
    <property type="match status" value="1"/>
</dbReference>
<evidence type="ECO:0000313" key="10">
    <source>
        <dbReference type="EMBL" id="KYO49861.1"/>
    </source>
</evidence>
<dbReference type="OrthoDB" id="7328575at2"/>
<comment type="cofactor">
    <cofactor evidence="1 6">
        <name>FAD</name>
        <dbReference type="ChEBI" id="CHEBI:57692"/>
    </cofactor>
</comment>
<keyword evidence="3 6" id="KW-0285">Flavoprotein</keyword>
<keyword evidence="4 6" id="KW-0274">FAD</keyword>
<dbReference type="InterPro" id="IPR009100">
    <property type="entry name" value="AcylCoA_DH/oxidase_NM_dom_sf"/>
</dbReference>
<accession>A0A162JTK3</accession>
<dbReference type="GO" id="GO:0050660">
    <property type="term" value="F:flavin adenine dinucleotide binding"/>
    <property type="evidence" value="ECO:0007669"/>
    <property type="project" value="InterPro"/>
</dbReference>
<dbReference type="Pfam" id="PF02770">
    <property type="entry name" value="Acyl-CoA_dh_M"/>
    <property type="match status" value="1"/>
</dbReference>
<evidence type="ECO:0000256" key="6">
    <source>
        <dbReference type="RuleBase" id="RU362125"/>
    </source>
</evidence>
<dbReference type="Pfam" id="PF02771">
    <property type="entry name" value="Acyl-CoA_dh_N"/>
    <property type="match status" value="1"/>
</dbReference>
<evidence type="ECO:0000259" key="8">
    <source>
        <dbReference type="Pfam" id="PF02770"/>
    </source>
</evidence>
<gene>
    <name evidence="10" type="ORF">AUP44_15100</name>
</gene>
<evidence type="ECO:0008006" key="12">
    <source>
        <dbReference type="Google" id="ProtNLM"/>
    </source>
</evidence>
<evidence type="ECO:0000259" key="7">
    <source>
        <dbReference type="Pfam" id="PF00441"/>
    </source>
</evidence>
<dbReference type="EMBL" id="LPZR01000213">
    <property type="protein sequence ID" value="KYO49861.1"/>
    <property type="molecule type" value="Genomic_DNA"/>
</dbReference>